<gene>
    <name evidence="2" type="ORF">BA890_13880</name>
</gene>
<dbReference type="AlphaFoldDB" id="A0AAN0Y4U9"/>
<feature type="signal peptide" evidence="1">
    <location>
        <begin position="1"/>
        <end position="20"/>
    </location>
</feature>
<dbReference type="Pfam" id="PF14352">
    <property type="entry name" value="DUF4402"/>
    <property type="match status" value="1"/>
</dbReference>
<evidence type="ECO:0000313" key="3">
    <source>
        <dbReference type="Proteomes" id="UP000092741"/>
    </source>
</evidence>
<proteinExistence type="predicted"/>
<dbReference type="InterPro" id="IPR025514">
    <property type="entry name" value="DUF4402"/>
</dbReference>
<organism evidence="2 3">
    <name type="scientific">Vibrio natriegens NBRC 15636 = ATCC 14048 = DSM 759</name>
    <dbReference type="NCBI Taxonomy" id="1219067"/>
    <lineage>
        <taxon>Bacteria</taxon>
        <taxon>Pseudomonadati</taxon>
        <taxon>Pseudomonadota</taxon>
        <taxon>Gammaproteobacteria</taxon>
        <taxon>Vibrionales</taxon>
        <taxon>Vibrionaceae</taxon>
        <taxon>Vibrio</taxon>
    </lineage>
</organism>
<evidence type="ECO:0000313" key="2">
    <source>
        <dbReference type="EMBL" id="ANQ13779.1"/>
    </source>
</evidence>
<dbReference type="KEGG" id="vna:PN96_14165"/>
<evidence type="ECO:0000256" key="1">
    <source>
        <dbReference type="SAM" id="SignalP"/>
    </source>
</evidence>
<reference evidence="2 3" key="1">
    <citation type="submission" date="2016-07" db="EMBL/GenBank/DDBJ databases">
        <title>Developing Vibrio natriegens as a novel, fast-growing host for biotechnology.</title>
        <authorList>
            <person name="Weinstock M.T."/>
            <person name="Hesek E.D."/>
            <person name="Wilson C.M."/>
            <person name="Gibson D.G."/>
        </authorList>
    </citation>
    <scope>NUCLEOTIDE SEQUENCE [LARGE SCALE GENOMIC DNA]</scope>
    <source>
        <strain evidence="2 3">ATCC 14048</strain>
    </source>
</reference>
<sequence>MRNHLLSLLAICLLAGGAWAGEITQVKPLDFGVIALRNNDNIYNYQINPDGSRKYDTNIVVIEQGHPAEFLLSGFQAGSYLHITTSLPEGAKSLSHGGNAGSRFTIKQLNVKPWVRTNTKGEARVWVGATLATSGTGYYLDAKYTNPHITLHITH</sequence>
<evidence type="ECO:0008006" key="4">
    <source>
        <dbReference type="Google" id="ProtNLM"/>
    </source>
</evidence>
<feature type="chain" id="PRO_5042878142" description="DUF4402 domain-containing protein" evidence="1">
    <location>
        <begin position="21"/>
        <end position="155"/>
    </location>
</feature>
<protein>
    <recommendedName>
        <fullName evidence="4">DUF4402 domain-containing protein</fullName>
    </recommendedName>
</protein>
<keyword evidence="3" id="KW-1185">Reference proteome</keyword>
<accession>A0AAN0Y4U9</accession>
<name>A0AAN0Y4U9_VIBNA</name>
<dbReference type="Proteomes" id="UP000092741">
    <property type="component" value="Chromosome 1"/>
</dbReference>
<dbReference type="RefSeq" id="WP_020336229.1">
    <property type="nucleotide sequence ID" value="NZ_ATFJ01000041.1"/>
</dbReference>
<keyword evidence="1" id="KW-0732">Signal</keyword>
<dbReference type="EMBL" id="CP016345">
    <property type="protein sequence ID" value="ANQ13779.1"/>
    <property type="molecule type" value="Genomic_DNA"/>
</dbReference>
<dbReference type="GeneID" id="70913966"/>